<gene>
    <name evidence="1" type="ORF">A3G56_02945</name>
</gene>
<evidence type="ECO:0000313" key="2">
    <source>
        <dbReference type="Proteomes" id="UP000178682"/>
    </source>
</evidence>
<name>A0A1F5RZK6_9BACT</name>
<dbReference type="Proteomes" id="UP000178682">
    <property type="component" value="Unassembled WGS sequence"/>
</dbReference>
<evidence type="ECO:0000313" key="1">
    <source>
        <dbReference type="EMBL" id="OGF19752.1"/>
    </source>
</evidence>
<protein>
    <recommendedName>
        <fullName evidence="3">HTH arsR-type domain-containing protein</fullName>
    </recommendedName>
</protein>
<dbReference type="EMBL" id="MFFX01000010">
    <property type="protein sequence ID" value="OGF19752.1"/>
    <property type="molecule type" value="Genomic_DNA"/>
</dbReference>
<reference evidence="1 2" key="1">
    <citation type="journal article" date="2016" name="Nat. Commun.">
        <title>Thousands of microbial genomes shed light on interconnected biogeochemical processes in an aquifer system.</title>
        <authorList>
            <person name="Anantharaman K."/>
            <person name="Brown C.T."/>
            <person name="Hug L.A."/>
            <person name="Sharon I."/>
            <person name="Castelle C.J."/>
            <person name="Probst A.J."/>
            <person name="Thomas B.C."/>
            <person name="Singh A."/>
            <person name="Wilkins M.J."/>
            <person name="Karaoz U."/>
            <person name="Brodie E.L."/>
            <person name="Williams K.H."/>
            <person name="Hubbard S.S."/>
            <person name="Banfield J.F."/>
        </authorList>
    </citation>
    <scope>NUCLEOTIDE SEQUENCE [LARGE SCALE GENOMIC DNA]</scope>
</reference>
<sequence length="193" mass="21951">MLTKLFSSPVRVKILKFLIMHSPADFSAADIAAKTKSVVRSVNKEMGKLAETGAVIEELKPLAVNKKVVKVKHYRANVDFTLFAEIKNLFIKLQVLELNDFGRKLQNIGRLNYVVLAGKFVGDTAANVDMLIVGKVNYKRLEKLIDNFQAAAGWEINWTVMDLEEYDYRQKIGDMFLYTLLSGKKIELFNKFV</sequence>
<accession>A0A1F5RZK6</accession>
<dbReference type="AlphaFoldDB" id="A0A1F5RZK6"/>
<organism evidence="1 2">
    <name type="scientific">Candidatus Falkowbacteria bacterium RIFCSPLOWO2_12_FULL_45_10</name>
    <dbReference type="NCBI Taxonomy" id="1797990"/>
    <lineage>
        <taxon>Bacteria</taxon>
        <taxon>Candidatus Falkowiibacteriota</taxon>
    </lineage>
</organism>
<evidence type="ECO:0008006" key="3">
    <source>
        <dbReference type="Google" id="ProtNLM"/>
    </source>
</evidence>
<proteinExistence type="predicted"/>
<comment type="caution">
    <text evidence="1">The sequence shown here is derived from an EMBL/GenBank/DDBJ whole genome shotgun (WGS) entry which is preliminary data.</text>
</comment>